<evidence type="ECO:0000256" key="1">
    <source>
        <dbReference type="ARBA" id="ARBA00004496"/>
    </source>
</evidence>
<dbReference type="GO" id="GO:0005737">
    <property type="term" value="C:cytoplasm"/>
    <property type="evidence" value="ECO:0007669"/>
    <property type="project" value="UniProtKB-SubCell"/>
</dbReference>
<evidence type="ECO:0000313" key="7">
    <source>
        <dbReference type="Proteomes" id="UP001140217"/>
    </source>
</evidence>
<dbReference type="HAMAP" id="MF_03187">
    <property type="entry name" value="Methyltr_EFM5"/>
    <property type="match status" value="1"/>
</dbReference>
<accession>A0A9W8LLN6</accession>
<keyword evidence="3 5" id="KW-0489">Methyltransferase</keyword>
<protein>
    <recommendedName>
        <fullName evidence="5">Protein-lysine N-methyltransferase EFM5</fullName>
        <ecNumber evidence="5">2.1.1.-</ecNumber>
    </recommendedName>
    <alternativeName>
        <fullName evidence="5">Elongation factor methyltransferase 5</fullName>
    </alternativeName>
</protein>
<evidence type="ECO:0000313" key="6">
    <source>
        <dbReference type="EMBL" id="KAJ2785045.1"/>
    </source>
</evidence>
<evidence type="ECO:0000256" key="3">
    <source>
        <dbReference type="ARBA" id="ARBA00022603"/>
    </source>
</evidence>
<dbReference type="EMBL" id="JANBUL010000016">
    <property type="protein sequence ID" value="KAJ2785045.1"/>
    <property type="molecule type" value="Genomic_DNA"/>
</dbReference>
<dbReference type="PANTHER" id="PTHR13200:SF0">
    <property type="entry name" value="EEF1A LYSINE METHYLTRANSFERASE 1"/>
    <property type="match status" value="1"/>
</dbReference>
<proteinExistence type="inferred from homology"/>
<dbReference type="InterPro" id="IPR019369">
    <property type="entry name" value="Efm5/EEF1AKMT1"/>
</dbReference>
<comment type="subcellular location">
    <subcellularLocation>
        <location evidence="1 5">Cytoplasm</location>
    </subcellularLocation>
</comment>
<dbReference type="OrthoDB" id="206354at2759"/>
<dbReference type="InterPro" id="IPR002052">
    <property type="entry name" value="DNA_methylase_N6_adenine_CS"/>
</dbReference>
<sequence length="232" mass="26390">MDSDDMPALSADTLAALQSFLDEKQEQDERFARLQANADEAFRGTAKVNMAVFQEDWQLSQFWYDQPTADFLAERALAGTQAGDHIAFISSPTAYVAFHNMAPERENVFVFEFDKRFEVFKKQFEHYDYNRPLGFARAAEMKGRFKFIVADPPFLNRDCLSQTMETVRFLAAPGAKIMIDTGAVMEDLALELIGARITNFHPAHRGGLSNEFRCFSTFEDDKLKWAVPPTDT</sequence>
<dbReference type="Proteomes" id="UP001140217">
    <property type="component" value="Unassembled WGS sequence"/>
</dbReference>
<evidence type="ECO:0000256" key="5">
    <source>
        <dbReference type="HAMAP-Rule" id="MF_03187"/>
    </source>
</evidence>
<evidence type="ECO:0000256" key="2">
    <source>
        <dbReference type="ARBA" id="ARBA00022490"/>
    </source>
</evidence>
<dbReference type="InterPro" id="IPR041370">
    <property type="entry name" value="Mlase_EEF1AKMT1/ZCCHC4"/>
</dbReference>
<dbReference type="GO" id="GO:0003676">
    <property type="term" value="F:nucleic acid binding"/>
    <property type="evidence" value="ECO:0007669"/>
    <property type="project" value="InterPro"/>
</dbReference>
<gene>
    <name evidence="6" type="primary">EFM5_1</name>
    <name evidence="5" type="synonym">EFM5</name>
    <name evidence="6" type="ORF">H4R18_000753</name>
</gene>
<comment type="caution">
    <text evidence="6">The sequence shown here is derived from an EMBL/GenBank/DDBJ whole genome shotgun (WGS) entry which is preliminary data.</text>
</comment>
<dbReference type="AlphaFoldDB" id="A0A9W8LLN6"/>
<dbReference type="GO" id="GO:0016279">
    <property type="term" value="F:protein-lysine N-methyltransferase activity"/>
    <property type="evidence" value="ECO:0007669"/>
    <property type="project" value="UniProtKB-UniRule"/>
</dbReference>
<dbReference type="GO" id="GO:0032259">
    <property type="term" value="P:methylation"/>
    <property type="evidence" value="ECO:0007669"/>
    <property type="project" value="UniProtKB-KW"/>
</dbReference>
<reference evidence="6" key="1">
    <citation type="submission" date="2022-07" db="EMBL/GenBank/DDBJ databases">
        <title>Phylogenomic reconstructions and comparative analyses of Kickxellomycotina fungi.</title>
        <authorList>
            <person name="Reynolds N.K."/>
            <person name="Stajich J.E."/>
            <person name="Barry K."/>
            <person name="Grigoriev I.V."/>
            <person name="Crous P."/>
            <person name="Smith M.E."/>
        </authorList>
    </citation>
    <scope>NUCLEOTIDE SEQUENCE</scope>
    <source>
        <strain evidence="6">NBRC 105414</strain>
    </source>
</reference>
<keyword evidence="2 5" id="KW-0963">Cytoplasm</keyword>
<organism evidence="6 7">
    <name type="scientific">Coemansia javaensis</name>
    <dbReference type="NCBI Taxonomy" id="2761396"/>
    <lineage>
        <taxon>Eukaryota</taxon>
        <taxon>Fungi</taxon>
        <taxon>Fungi incertae sedis</taxon>
        <taxon>Zoopagomycota</taxon>
        <taxon>Kickxellomycotina</taxon>
        <taxon>Kickxellomycetes</taxon>
        <taxon>Kickxellales</taxon>
        <taxon>Kickxellaceae</taxon>
        <taxon>Coemansia</taxon>
    </lineage>
</organism>
<dbReference type="PROSITE" id="PS00092">
    <property type="entry name" value="N6_MTASE"/>
    <property type="match status" value="1"/>
</dbReference>
<comment type="function">
    <text evidence="5">S-adenosyl-L-methionine-dependent protein-lysine N-methyltransferase that trimethylates elongation factor 1-alpha at 'Lys-79'.</text>
</comment>
<dbReference type="EC" id="2.1.1.-" evidence="5"/>
<keyword evidence="4 5" id="KW-0808">Transferase</keyword>
<evidence type="ECO:0000256" key="4">
    <source>
        <dbReference type="ARBA" id="ARBA00022679"/>
    </source>
</evidence>
<keyword evidence="7" id="KW-1185">Reference proteome</keyword>
<name>A0A9W8LLN6_9FUNG</name>
<dbReference type="Pfam" id="PF10237">
    <property type="entry name" value="N6-adenineMlase"/>
    <property type="match status" value="1"/>
</dbReference>
<comment type="similarity">
    <text evidence="5">Belongs to the class I-like SAM-binding methyltransferase superfamily. EFM5 family.</text>
</comment>
<dbReference type="PANTHER" id="PTHR13200">
    <property type="entry name" value="EEF1A LYSINE METHYLTRANSFERASE 1"/>
    <property type="match status" value="1"/>
</dbReference>